<feature type="region of interest" description="Disordered" evidence="1">
    <location>
        <begin position="1"/>
        <end position="23"/>
    </location>
</feature>
<sequence length="166" mass="18109">MPHAGFRVAGSKRGAIRQMRKDKPGWEKRRSKCCCRKQSFVDRVLEQGDAGCCCRSSSSSSCCGSSGSCGSGSSSSGSSRSLLFGSGGWRCSACSSTILRLVCCSFFLLAHETHRLRCTDSRKPAPCLAGVPPLFRIQVRREAGGRTEREESRKPRSVDRFSETRS</sequence>
<organism evidence="2">
    <name type="scientific">Eimeria tenella</name>
    <name type="common">Coccidian parasite</name>
    <dbReference type="NCBI Taxonomy" id="5802"/>
    <lineage>
        <taxon>Eukaryota</taxon>
        <taxon>Sar</taxon>
        <taxon>Alveolata</taxon>
        <taxon>Apicomplexa</taxon>
        <taxon>Conoidasida</taxon>
        <taxon>Coccidia</taxon>
        <taxon>Eucoccidiorida</taxon>
        <taxon>Eimeriorina</taxon>
        <taxon>Eimeriidae</taxon>
        <taxon>Eimeria</taxon>
    </lineage>
</organism>
<feature type="region of interest" description="Disordered" evidence="1">
    <location>
        <begin position="57"/>
        <end position="76"/>
    </location>
</feature>
<dbReference type="EMBL" id="JN987328">
    <property type="protein sequence ID" value="AET50551.1"/>
    <property type="molecule type" value="mRNA"/>
</dbReference>
<proteinExistence type="evidence at transcript level"/>
<feature type="region of interest" description="Disordered" evidence="1">
    <location>
        <begin position="141"/>
        <end position="166"/>
    </location>
</feature>
<reference evidence="2" key="1">
    <citation type="journal article" date="2012" name="BMC Genomics">
        <title>Characterisation of full-length cDNA sequences provides insights into the Eimeria tenella transcriptome.</title>
        <authorList>
            <person name="Amiruddin N."/>
            <person name="Lee X.W."/>
            <person name="Blake D.P."/>
            <person name="Suzuki Y."/>
            <person name="Tay Y.L."/>
            <person name="Lim L.S."/>
            <person name="Tomley F.M."/>
            <person name="Watanabe J."/>
            <person name="Sugimoto C."/>
            <person name="Wan K.L."/>
        </authorList>
    </citation>
    <scope>NUCLEOTIDE SEQUENCE</scope>
    <source>
        <strain evidence="2">Houghton</strain>
    </source>
</reference>
<dbReference type="AlphaFoldDB" id="H9B991"/>
<accession>H9B991</accession>
<name>H9B991_EIMTE</name>
<evidence type="ECO:0000256" key="1">
    <source>
        <dbReference type="SAM" id="MobiDB-lite"/>
    </source>
</evidence>
<evidence type="ECO:0000313" key="2">
    <source>
        <dbReference type="EMBL" id="AET50551.1"/>
    </source>
</evidence>
<protein>
    <submittedName>
        <fullName evidence="2">Uncharacterized protein</fullName>
    </submittedName>
</protein>